<keyword evidence="8" id="KW-1185">Reference proteome</keyword>
<dbReference type="SUPFAM" id="SSF54534">
    <property type="entry name" value="FKBP-like"/>
    <property type="match status" value="2"/>
</dbReference>
<dbReference type="InterPro" id="IPR046357">
    <property type="entry name" value="PPIase_dom_sf"/>
</dbReference>
<dbReference type="Proteomes" id="UP000291485">
    <property type="component" value="Unassembled WGS sequence"/>
</dbReference>
<feature type="signal peptide" evidence="5">
    <location>
        <begin position="1"/>
        <end position="23"/>
    </location>
</feature>
<protein>
    <recommendedName>
        <fullName evidence="4">Peptidyl-prolyl cis-trans isomerase</fullName>
        <ecNumber evidence="4">5.2.1.8</ecNumber>
    </recommendedName>
</protein>
<dbReference type="GO" id="GO:0003755">
    <property type="term" value="F:peptidyl-prolyl cis-trans isomerase activity"/>
    <property type="evidence" value="ECO:0007669"/>
    <property type="project" value="UniProtKB-UniRule"/>
</dbReference>
<evidence type="ECO:0000259" key="6">
    <source>
        <dbReference type="PROSITE" id="PS50059"/>
    </source>
</evidence>
<evidence type="ECO:0000256" key="3">
    <source>
        <dbReference type="PROSITE-ProRule" id="PRU00277"/>
    </source>
</evidence>
<dbReference type="PROSITE" id="PS51257">
    <property type="entry name" value="PROKAR_LIPOPROTEIN"/>
    <property type="match status" value="1"/>
</dbReference>
<gene>
    <name evidence="7" type="ORF">EZ449_00080</name>
</gene>
<dbReference type="InterPro" id="IPR001179">
    <property type="entry name" value="PPIase_FKBP_dom"/>
</dbReference>
<evidence type="ECO:0000313" key="8">
    <source>
        <dbReference type="Proteomes" id="UP000291485"/>
    </source>
</evidence>
<dbReference type="EMBL" id="SJSN01000001">
    <property type="protein sequence ID" value="TCD12485.1"/>
    <property type="molecule type" value="Genomic_DNA"/>
</dbReference>
<dbReference type="RefSeq" id="WP_131555925.1">
    <property type="nucleotide sequence ID" value="NZ_SJSN01000001.1"/>
</dbReference>
<evidence type="ECO:0000256" key="4">
    <source>
        <dbReference type="RuleBase" id="RU003915"/>
    </source>
</evidence>
<reference evidence="7 8" key="1">
    <citation type="submission" date="2019-02" db="EMBL/GenBank/DDBJ databases">
        <title>Pedobacter sp. RP-3-11 sp. nov., isolated from Arctic soil.</title>
        <authorList>
            <person name="Dahal R.H."/>
        </authorList>
    </citation>
    <scope>NUCLEOTIDE SEQUENCE [LARGE SCALE GENOMIC DNA]</scope>
    <source>
        <strain evidence="7 8">RP-3-11</strain>
    </source>
</reference>
<evidence type="ECO:0000256" key="5">
    <source>
        <dbReference type="SAM" id="SignalP"/>
    </source>
</evidence>
<dbReference type="EC" id="5.2.1.8" evidence="4"/>
<dbReference type="Gene3D" id="3.10.50.40">
    <property type="match status" value="2"/>
</dbReference>
<name>A0A4R0P756_9SPHI</name>
<comment type="similarity">
    <text evidence="4">Belongs to the FKBP-type PPIase family.</text>
</comment>
<dbReference type="AlphaFoldDB" id="A0A4R0P756"/>
<keyword evidence="3 4" id="KW-0413">Isomerase</keyword>
<organism evidence="7 8">
    <name type="scientific">Pedobacter frigidisoli</name>
    <dbReference type="NCBI Taxonomy" id="2530455"/>
    <lineage>
        <taxon>Bacteria</taxon>
        <taxon>Pseudomonadati</taxon>
        <taxon>Bacteroidota</taxon>
        <taxon>Sphingobacteriia</taxon>
        <taxon>Sphingobacteriales</taxon>
        <taxon>Sphingobacteriaceae</taxon>
        <taxon>Pedobacter</taxon>
    </lineage>
</organism>
<feature type="domain" description="PPIase FKBP-type" evidence="6">
    <location>
        <begin position="72"/>
        <end position="169"/>
    </location>
</feature>
<keyword evidence="5" id="KW-0732">Signal</keyword>
<sequence length="290" mass="31472">MNNFTKLSLFALLLATTIFSSCTKEYESIQAVDDVAIQAYINSNKLTMTKDATSGYYYNVITPGTGAVIKNSDSVYYSYTFKLLNGTVLNKTSDLMIPGTFLGYTDQFTIGGTAYVFTPIREVLTKLKRGGTASLIMPSNLAFGKNGLSAINVGSNENIIVDLGIYTQAKRHEVDEFEINKFIADNKLTMIKDVSRARYSISNPGTGTSVITVNSTIAANYTLRYLDGTVIQTVTDGSFSGLLSDLVKGWQLILPGKVTTGGKLRLIIPSDLGYGTTPLDFDIEIVSVTN</sequence>
<dbReference type="Pfam" id="PF00254">
    <property type="entry name" value="FKBP_C"/>
    <property type="match status" value="2"/>
</dbReference>
<evidence type="ECO:0000256" key="2">
    <source>
        <dbReference type="ARBA" id="ARBA00023110"/>
    </source>
</evidence>
<evidence type="ECO:0000256" key="1">
    <source>
        <dbReference type="ARBA" id="ARBA00000971"/>
    </source>
</evidence>
<dbReference type="OrthoDB" id="669809at2"/>
<keyword evidence="2 3" id="KW-0697">Rotamase</keyword>
<accession>A0A4R0P756</accession>
<comment type="catalytic activity">
    <reaction evidence="1 3 4">
        <text>[protein]-peptidylproline (omega=180) = [protein]-peptidylproline (omega=0)</text>
        <dbReference type="Rhea" id="RHEA:16237"/>
        <dbReference type="Rhea" id="RHEA-COMP:10747"/>
        <dbReference type="Rhea" id="RHEA-COMP:10748"/>
        <dbReference type="ChEBI" id="CHEBI:83833"/>
        <dbReference type="ChEBI" id="CHEBI:83834"/>
        <dbReference type="EC" id="5.2.1.8"/>
    </reaction>
</comment>
<proteinExistence type="inferred from homology"/>
<evidence type="ECO:0000313" key="7">
    <source>
        <dbReference type="EMBL" id="TCD12485.1"/>
    </source>
</evidence>
<dbReference type="PROSITE" id="PS50059">
    <property type="entry name" value="FKBP_PPIASE"/>
    <property type="match status" value="1"/>
</dbReference>
<feature type="chain" id="PRO_5020347923" description="Peptidyl-prolyl cis-trans isomerase" evidence="5">
    <location>
        <begin position="24"/>
        <end position="290"/>
    </location>
</feature>
<comment type="caution">
    <text evidence="7">The sequence shown here is derived from an EMBL/GenBank/DDBJ whole genome shotgun (WGS) entry which is preliminary data.</text>
</comment>